<sequence>MIQDSSSENDVIIIGGASAGFPAAIFSARRALRTLVIAKNYGGQLTLTDSIENYPGVHRASGMELAERMAKQAETFGAVIHRDEVVSVSREGDRFVVATPTHQHRTKALILAFGKTPRDLGLAGEQALKGRGITHCAICDGPKYKGQIVAVTGGGNSAIEAALYLSRLCPQVYLIRRNSIFGGEKMLIQMLHEAQNVEFLDGEEVVEVKGFDHLEQIIVQDMKTGARKTLSVAALFVEIGFIARPELVRGLVSLNERGEIIIDRNNRTSTPFIYAAGDATDLYYKQSVISAGEGAKAALAAYDDLMRAQGKSGIKGDWIKMKKRQ</sequence>
<keyword evidence="1" id="KW-0285">Flavoprotein</keyword>
<name>A0A1F5PHN0_9BACT</name>
<dbReference type="SUPFAM" id="SSF51905">
    <property type="entry name" value="FAD/NAD(P)-binding domain"/>
    <property type="match status" value="1"/>
</dbReference>
<dbReference type="PANTHER" id="PTHR48105">
    <property type="entry name" value="THIOREDOXIN REDUCTASE 1-RELATED-RELATED"/>
    <property type="match status" value="1"/>
</dbReference>
<dbReference type="Gene3D" id="3.50.50.60">
    <property type="entry name" value="FAD/NAD(P)-binding domain"/>
    <property type="match status" value="2"/>
</dbReference>
<gene>
    <name evidence="4" type="ORF">A2722_00195</name>
</gene>
<dbReference type="Proteomes" id="UP000178377">
    <property type="component" value="Unassembled WGS sequence"/>
</dbReference>
<comment type="caution">
    <text evidence="4">The sequence shown here is derived from an EMBL/GenBank/DDBJ whole genome shotgun (WGS) entry which is preliminary data.</text>
</comment>
<dbReference type="STRING" id="1817828.A2722_00195"/>
<dbReference type="InterPro" id="IPR023753">
    <property type="entry name" value="FAD/NAD-binding_dom"/>
</dbReference>
<feature type="domain" description="FAD/NAD(P)-binding" evidence="3">
    <location>
        <begin position="10"/>
        <end position="287"/>
    </location>
</feature>
<evidence type="ECO:0000259" key="3">
    <source>
        <dbReference type="Pfam" id="PF07992"/>
    </source>
</evidence>
<proteinExistence type="predicted"/>
<dbReference type="PRINTS" id="PR00469">
    <property type="entry name" value="PNDRDTASEII"/>
</dbReference>
<dbReference type="Pfam" id="PF07992">
    <property type="entry name" value="Pyr_redox_2"/>
    <property type="match status" value="1"/>
</dbReference>
<reference evidence="4 5" key="1">
    <citation type="journal article" date="2016" name="Nat. Commun.">
        <title>Thousands of microbial genomes shed light on interconnected biogeochemical processes in an aquifer system.</title>
        <authorList>
            <person name="Anantharaman K."/>
            <person name="Brown C.T."/>
            <person name="Hug L.A."/>
            <person name="Sharon I."/>
            <person name="Castelle C.J."/>
            <person name="Probst A.J."/>
            <person name="Thomas B.C."/>
            <person name="Singh A."/>
            <person name="Wilkins M.J."/>
            <person name="Karaoz U."/>
            <person name="Brodie E.L."/>
            <person name="Williams K.H."/>
            <person name="Hubbard S.S."/>
            <person name="Banfield J.F."/>
        </authorList>
    </citation>
    <scope>NUCLEOTIDE SEQUENCE [LARGE SCALE GENOMIC DNA]</scope>
</reference>
<dbReference type="EMBL" id="MFEO01000021">
    <property type="protein sequence ID" value="OGE89406.1"/>
    <property type="molecule type" value="Genomic_DNA"/>
</dbReference>
<evidence type="ECO:0000256" key="2">
    <source>
        <dbReference type="ARBA" id="ARBA00023002"/>
    </source>
</evidence>
<accession>A0A1F5PHN0</accession>
<evidence type="ECO:0000313" key="5">
    <source>
        <dbReference type="Proteomes" id="UP000178377"/>
    </source>
</evidence>
<protein>
    <recommendedName>
        <fullName evidence="3">FAD/NAD(P)-binding domain-containing protein</fullName>
    </recommendedName>
</protein>
<dbReference type="PRINTS" id="PR00368">
    <property type="entry name" value="FADPNR"/>
</dbReference>
<dbReference type="AlphaFoldDB" id="A0A1F5PHN0"/>
<dbReference type="InterPro" id="IPR036188">
    <property type="entry name" value="FAD/NAD-bd_sf"/>
</dbReference>
<dbReference type="GO" id="GO:0016491">
    <property type="term" value="F:oxidoreductase activity"/>
    <property type="evidence" value="ECO:0007669"/>
    <property type="project" value="UniProtKB-KW"/>
</dbReference>
<organism evidence="4 5">
    <name type="scientific">Candidatus Doudnabacteria bacterium RIFCSPHIGHO2_01_FULL_50_11</name>
    <dbReference type="NCBI Taxonomy" id="1817828"/>
    <lineage>
        <taxon>Bacteria</taxon>
        <taxon>Candidatus Doudnaibacteriota</taxon>
    </lineage>
</organism>
<keyword evidence="2" id="KW-0560">Oxidoreductase</keyword>
<evidence type="ECO:0000313" key="4">
    <source>
        <dbReference type="EMBL" id="OGE89406.1"/>
    </source>
</evidence>
<dbReference type="InterPro" id="IPR050097">
    <property type="entry name" value="Ferredoxin-NADP_redctase_2"/>
</dbReference>
<evidence type="ECO:0000256" key="1">
    <source>
        <dbReference type="ARBA" id="ARBA00022630"/>
    </source>
</evidence>